<feature type="domain" description="GGDEF" evidence="1">
    <location>
        <begin position="106"/>
        <end position="226"/>
    </location>
</feature>
<dbReference type="PANTHER" id="PTHR45138">
    <property type="entry name" value="REGULATORY COMPONENTS OF SENSORY TRANSDUCTION SYSTEM"/>
    <property type="match status" value="1"/>
</dbReference>
<comment type="caution">
    <text evidence="2">The sequence shown here is derived from an EMBL/GenBank/DDBJ whole genome shotgun (WGS) entry which is preliminary data.</text>
</comment>
<accession>A0A841CBF8</accession>
<dbReference type="Proteomes" id="UP000562464">
    <property type="component" value="Unassembled WGS sequence"/>
</dbReference>
<protein>
    <submittedName>
        <fullName evidence="2">Diguanylate cyclase (GGDEF)-like protein</fullName>
    </submittedName>
</protein>
<dbReference type="Gene3D" id="3.30.70.270">
    <property type="match status" value="1"/>
</dbReference>
<dbReference type="InterPro" id="IPR035965">
    <property type="entry name" value="PAS-like_dom_sf"/>
</dbReference>
<organism evidence="2 3">
    <name type="scientific">Lactovum miscens</name>
    <dbReference type="NCBI Taxonomy" id="190387"/>
    <lineage>
        <taxon>Bacteria</taxon>
        <taxon>Bacillati</taxon>
        <taxon>Bacillota</taxon>
        <taxon>Bacilli</taxon>
        <taxon>Lactobacillales</taxon>
        <taxon>Streptococcaceae</taxon>
        <taxon>Lactovum</taxon>
    </lineage>
</organism>
<dbReference type="PANTHER" id="PTHR45138:SF9">
    <property type="entry name" value="DIGUANYLATE CYCLASE DGCM-RELATED"/>
    <property type="match status" value="1"/>
</dbReference>
<dbReference type="InterPro" id="IPR050469">
    <property type="entry name" value="Diguanylate_Cyclase"/>
</dbReference>
<dbReference type="Pfam" id="PF00990">
    <property type="entry name" value="GGDEF"/>
    <property type="match status" value="1"/>
</dbReference>
<dbReference type="InterPro" id="IPR029787">
    <property type="entry name" value="Nucleotide_cyclase"/>
</dbReference>
<dbReference type="GO" id="GO:0052621">
    <property type="term" value="F:diguanylate cyclase activity"/>
    <property type="evidence" value="ECO:0007669"/>
    <property type="project" value="TreeGrafter"/>
</dbReference>
<evidence type="ECO:0000259" key="1">
    <source>
        <dbReference type="PROSITE" id="PS50887"/>
    </source>
</evidence>
<gene>
    <name evidence="2" type="ORF">HNQ37_001411</name>
</gene>
<dbReference type="GO" id="GO:1902201">
    <property type="term" value="P:negative regulation of bacterial-type flagellum-dependent cell motility"/>
    <property type="evidence" value="ECO:0007669"/>
    <property type="project" value="TreeGrafter"/>
</dbReference>
<dbReference type="InterPro" id="IPR043128">
    <property type="entry name" value="Rev_trsase/Diguanyl_cyclase"/>
</dbReference>
<dbReference type="PROSITE" id="PS50887">
    <property type="entry name" value="GGDEF"/>
    <property type="match status" value="1"/>
</dbReference>
<dbReference type="SMART" id="SM00267">
    <property type="entry name" value="GGDEF"/>
    <property type="match status" value="1"/>
</dbReference>
<dbReference type="SUPFAM" id="SSF55785">
    <property type="entry name" value="PYP-like sensor domain (PAS domain)"/>
    <property type="match status" value="1"/>
</dbReference>
<dbReference type="NCBIfam" id="TIGR00254">
    <property type="entry name" value="GGDEF"/>
    <property type="match status" value="1"/>
</dbReference>
<dbReference type="InterPro" id="IPR000160">
    <property type="entry name" value="GGDEF_dom"/>
</dbReference>
<dbReference type="CDD" id="cd01949">
    <property type="entry name" value="GGDEF"/>
    <property type="match status" value="1"/>
</dbReference>
<dbReference type="SUPFAM" id="SSF55073">
    <property type="entry name" value="Nucleotide cyclase"/>
    <property type="match status" value="1"/>
</dbReference>
<dbReference type="Gene3D" id="3.30.450.20">
    <property type="entry name" value="PAS domain"/>
    <property type="match status" value="1"/>
</dbReference>
<sequence length="226" mass="26447">MSEILKPEYFEKTMENCNNAIKSGIFSNVDHFFLNGEDLHFLNYYSPLYDKNQKPYAVLVVTLDITENVNSETEKNKLIVTDPLTGVYNRRKLSEYFKKISKYIGKKYWLILIDIDDFKLVNDTFGHDIGDKLLARLSNLFNEIFPEKAIVTRLGGDEFCVIFESIESYILEDNIVGIESRINSKFRPYSISMGFTFIETPTDNRFDYYYRIADQNMYANKKSKKA</sequence>
<keyword evidence="3" id="KW-1185">Reference proteome</keyword>
<name>A0A841CBF8_9LACT</name>
<dbReference type="AlphaFoldDB" id="A0A841CBF8"/>
<reference evidence="2 3" key="1">
    <citation type="submission" date="2020-08" db="EMBL/GenBank/DDBJ databases">
        <title>Genomic Encyclopedia of Type Strains, Phase IV (KMG-IV): sequencing the most valuable type-strain genomes for metagenomic binning, comparative biology and taxonomic classification.</title>
        <authorList>
            <person name="Goeker M."/>
        </authorList>
    </citation>
    <scope>NUCLEOTIDE SEQUENCE [LARGE SCALE GENOMIC DNA]</scope>
    <source>
        <strain evidence="2 3">DSM 14925</strain>
    </source>
</reference>
<dbReference type="GO" id="GO:0043709">
    <property type="term" value="P:cell adhesion involved in single-species biofilm formation"/>
    <property type="evidence" value="ECO:0007669"/>
    <property type="project" value="TreeGrafter"/>
</dbReference>
<dbReference type="GO" id="GO:0005886">
    <property type="term" value="C:plasma membrane"/>
    <property type="evidence" value="ECO:0007669"/>
    <property type="project" value="TreeGrafter"/>
</dbReference>
<dbReference type="EMBL" id="JACHHV010000028">
    <property type="protein sequence ID" value="MBB5888510.1"/>
    <property type="molecule type" value="Genomic_DNA"/>
</dbReference>
<proteinExistence type="predicted"/>
<evidence type="ECO:0000313" key="2">
    <source>
        <dbReference type="EMBL" id="MBB5888510.1"/>
    </source>
</evidence>
<evidence type="ECO:0000313" key="3">
    <source>
        <dbReference type="Proteomes" id="UP000562464"/>
    </source>
</evidence>